<dbReference type="InterPro" id="IPR050791">
    <property type="entry name" value="Aldo-Keto_reductase"/>
</dbReference>
<dbReference type="Pfam" id="PF00248">
    <property type="entry name" value="Aldo_ket_red"/>
    <property type="match status" value="1"/>
</dbReference>
<reference evidence="3 4" key="1">
    <citation type="submission" date="2017-02" db="EMBL/GenBank/DDBJ databases">
        <title>Genomes of Trichoderma spp. with biocontrol activity.</title>
        <authorList>
            <person name="Gardiner D."/>
            <person name="Kazan K."/>
            <person name="Vos C."/>
            <person name="Harvey P."/>
        </authorList>
    </citation>
    <scope>NUCLEOTIDE SEQUENCE [LARGE SCALE GENOMIC DNA]</scope>
    <source>
        <strain evidence="3 4">A5MH</strain>
    </source>
</reference>
<accession>A0A2K0T0Y1</accession>
<feature type="domain" description="NADP-dependent oxidoreductase" evidence="2">
    <location>
        <begin position="12"/>
        <end position="306"/>
    </location>
</feature>
<gene>
    <name evidence="3" type="ORF">TGAMA5MH_08863</name>
</gene>
<dbReference type="InterPro" id="IPR036812">
    <property type="entry name" value="NAD(P)_OxRdtase_dom_sf"/>
</dbReference>
<protein>
    <recommendedName>
        <fullName evidence="2">NADP-dependent oxidoreductase domain-containing protein</fullName>
    </recommendedName>
</protein>
<proteinExistence type="predicted"/>
<evidence type="ECO:0000313" key="3">
    <source>
        <dbReference type="EMBL" id="PNP39186.1"/>
    </source>
</evidence>
<name>A0A2K0T0Y1_9HYPO</name>
<dbReference type="SUPFAM" id="SSF51430">
    <property type="entry name" value="NAD(P)-linked oxidoreductase"/>
    <property type="match status" value="1"/>
</dbReference>
<dbReference type="Gene3D" id="3.20.20.100">
    <property type="entry name" value="NADP-dependent oxidoreductase domain"/>
    <property type="match status" value="1"/>
</dbReference>
<dbReference type="PANTHER" id="PTHR43625">
    <property type="entry name" value="AFLATOXIN B1 ALDEHYDE REDUCTASE"/>
    <property type="match status" value="1"/>
</dbReference>
<dbReference type="EMBL" id="MTYH01000091">
    <property type="protein sequence ID" value="PNP39186.1"/>
    <property type="molecule type" value="Genomic_DNA"/>
</dbReference>
<dbReference type="PANTHER" id="PTHR43625:SF78">
    <property type="entry name" value="PYRIDOXAL REDUCTASE-RELATED"/>
    <property type="match status" value="1"/>
</dbReference>
<dbReference type="Proteomes" id="UP000236546">
    <property type="component" value="Unassembled WGS sequence"/>
</dbReference>
<dbReference type="AlphaFoldDB" id="A0A2K0T0Y1"/>
<dbReference type="GO" id="GO:0005737">
    <property type="term" value="C:cytoplasm"/>
    <property type="evidence" value="ECO:0007669"/>
    <property type="project" value="TreeGrafter"/>
</dbReference>
<evidence type="ECO:0000313" key="4">
    <source>
        <dbReference type="Proteomes" id="UP000236546"/>
    </source>
</evidence>
<dbReference type="GO" id="GO:0016491">
    <property type="term" value="F:oxidoreductase activity"/>
    <property type="evidence" value="ECO:0007669"/>
    <property type="project" value="UniProtKB-KW"/>
</dbReference>
<comment type="caution">
    <text evidence="3">The sequence shown here is derived from an EMBL/GenBank/DDBJ whole genome shotgun (WGS) entry which is preliminary data.</text>
</comment>
<sequence length="327" mass="35930">MSFPVAGKQSGPIGFGMLGLNRPPAMPYDEASRVMKTALDNGANFWSAAQYYGTPTANSLHLLNHYFTTYPEDSKKVILSIKGAFSRAGPDNSPESIRNSVDNCLEVLDGKAFLDIYSPGRIDPQVPIEETVRALVEYIKAGKIGGYGLSECSAATIRRAHSIHPVSAVEIELSLFATDVLSNGVAQTCSELKIPIIAYSPLSRGFLSGQIKKLDDIPESDARRLYPRFQPEVFGLNIKLVEEIEQLAKKTGYTMPQVAIAWVTSRAIEWNIAVIPIPGCTTVGRAVENSTHVSLKEQDLEELSQLIAKMTVIGNRYPDMYQKYLDQ</sequence>
<evidence type="ECO:0000256" key="1">
    <source>
        <dbReference type="ARBA" id="ARBA00023002"/>
    </source>
</evidence>
<dbReference type="CDD" id="cd19077">
    <property type="entry name" value="AKR_AKR8A1-2"/>
    <property type="match status" value="1"/>
</dbReference>
<dbReference type="InterPro" id="IPR023210">
    <property type="entry name" value="NADP_OxRdtase_dom"/>
</dbReference>
<organism evidence="3 4">
    <name type="scientific">Trichoderma gamsii</name>
    <dbReference type="NCBI Taxonomy" id="398673"/>
    <lineage>
        <taxon>Eukaryota</taxon>
        <taxon>Fungi</taxon>
        <taxon>Dikarya</taxon>
        <taxon>Ascomycota</taxon>
        <taxon>Pezizomycotina</taxon>
        <taxon>Sordariomycetes</taxon>
        <taxon>Hypocreomycetidae</taxon>
        <taxon>Hypocreales</taxon>
        <taxon>Hypocreaceae</taxon>
        <taxon>Trichoderma</taxon>
    </lineage>
</organism>
<keyword evidence="1" id="KW-0560">Oxidoreductase</keyword>
<evidence type="ECO:0000259" key="2">
    <source>
        <dbReference type="Pfam" id="PF00248"/>
    </source>
</evidence>
<dbReference type="OrthoDB" id="37537at2759"/>